<organism evidence="10 11">
    <name type="scientific">Sarcoptes scabiei</name>
    <name type="common">Itch mite</name>
    <name type="synonym">Acarus scabiei</name>
    <dbReference type="NCBI Taxonomy" id="52283"/>
    <lineage>
        <taxon>Eukaryota</taxon>
        <taxon>Metazoa</taxon>
        <taxon>Ecdysozoa</taxon>
        <taxon>Arthropoda</taxon>
        <taxon>Chelicerata</taxon>
        <taxon>Arachnida</taxon>
        <taxon>Acari</taxon>
        <taxon>Acariformes</taxon>
        <taxon>Sarcoptiformes</taxon>
        <taxon>Astigmata</taxon>
        <taxon>Psoroptidia</taxon>
        <taxon>Sarcoptoidea</taxon>
        <taxon>Sarcoptidae</taxon>
        <taxon>Sarcoptinae</taxon>
        <taxon>Sarcoptes</taxon>
    </lineage>
</organism>
<keyword evidence="6 9" id="KW-1133">Transmembrane helix</keyword>
<gene>
    <name evidence="10" type="ORF">QR98_0089910</name>
</gene>
<dbReference type="GO" id="GO:0015293">
    <property type="term" value="F:symporter activity"/>
    <property type="evidence" value="ECO:0007669"/>
    <property type="project" value="UniProtKB-KW"/>
</dbReference>
<dbReference type="EMBL" id="JXLN01015141">
    <property type="protein sequence ID" value="KPM10436.1"/>
    <property type="molecule type" value="Genomic_DNA"/>
</dbReference>
<keyword evidence="3" id="KW-0813">Transport</keyword>
<evidence type="ECO:0000313" key="10">
    <source>
        <dbReference type="EMBL" id="KPM10436.1"/>
    </source>
</evidence>
<dbReference type="PROSITE" id="PS50267">
    <property type="entry name" value="NA_NEUROTRAN_SYMP_3"/>
    <property type="match status" value="1"/>
</dbReference>
<dbReference type="InterPro" id="IPR037272">
    <property type="entry name" value="SNS_sf"/>
</dbReference>
<proteinExistence type="inferred from homology"/>
<comment type="caution">
    <text evidence="10">The sequence shown here is derived from an EMBL/GenBank/DDBJ whole genome shotgun (WGS) entry which is preliminary data.</text>
</comment>
<evidence type="ECO:0000256" key="1">
    <source>
        <dbReference type="ARBA" id="ARBA00004141"/>
    </source>
</evidence>
<comment type="subcellular location">
    <subcellularLocation>
        <location evidence="1">Membrane</location>
        <topology evidence="1">Multi-pass membrane protein</topology>
    </subcellularLocation>
</comment>
<evidence type="ECO:0000256" key="4">
    <source>
        <dbReference type="ARBA" id="ARBA00022692"/>
    </source>
</evidence>
<accession>A0A132AHF6</accession>
<evidence type="ECO:0000256" key="5">
    <source>
        <dbReference type="ARBA" id="ARBA00022847"/>
    </source>
</evidence>
<dbReference type="SUPFAM" id="SSF161070">
    <property type="entry name" value="SNF-like"/>
    <property type="match status" value="1"/>
</dbReference>
<evidence type="ECO:0000256" key="9">
    <source>
        <dbReference type="SAM" id="Phobius"/>
    </source>
</evidence>
<evidence type="ECO:0000256" key="7">
    <source>
        <dbReference type="ARBA" id="ARBA00023136"/>
    </source>
</evidence>
<protein>
    <submittedName>
        <fullName evidence="10">Sodium:neurotransmitter symporter-like protein 3</fullName>
    </submittedName>
</protein>
<sequence length="127" mass="15152">MTRMLRFEPIPLLYYVWCYISPACLIGILVFSIIDHKPPEYAGRPFPWYGEVFGYCIAFCSIIFIPMYMLYYLFYKSNQKQTLSERFFNGFLPKYPESDEEFHKKSLNKNDSNNNFDDNGNIEKNFS</sequence>
<dbReference type="VEuPathDB" id="VectorBase:SSCA004537"/>
<dbReference type="Pfam" id="PF00209">
    <property type="entry name" value="SNF"/>
    <property type="match status" value="1"/>
</dbReference>
<evidence type="ECO:0000256" key="3">
    <source>
        <dbReference type="ARBA" id="ARBA00022448"/>
    </source>
</evidence>
<dbReference type="GO" id="GO:0005886">
    <property type="term" value="C:plasma membrane"/>
    <property type="evidence" value="ECO:0007669"/>
    <property type="project" value="TreeGrafter"/>
</dbReference>
<dbReference type="PANTHER" id="PTHR11616">
    <property type="entry name" value="SODIUM/CHLORIDE DEPENDENT TRANSPORTER"/>
    <property type="match status" value="1"/>
</dbReference>
<evidence type="ECO:0000313" key="11">
    <source>
        <dbReference type="Proteomes" id="UP000616769"/>
    </source>
</evidence>
<keyword evidence="4 9" id="KW-0812">Transmembrane</keyword>
<reference evidence="10 11" key="1">
    <citation type="journal article" date="2015" name="Parasit. Vectors">
        <title>Draft genome of the scabies mite.</title>
        <authorList>
            <person name="Rider S.D.Jr."/>
            <person name="Morgan M.S."/>
            <person name="Arlian L.G."/>
        </authorList>
    </citation>
    <scope>NUCLEOTIDE SEQUENCE [LARGE SCALE GENOMIC DNA]</scope>
    <source>
        <strain evidence="10">Arlian Lab</strain>
    </source>
</reference>
<feature type="transmembrane region" description="Helical" evidence="9">
    <location>
        <begin position="12"/>
        <end position="32"/>
    </location>
</feature>
<keyword evidence="5" id="KW-0769">Symport</keyword>
<dbReference type="InterPro" id="IPR000175">
    <property type="entry name" value="Na/ntran_symport"/>
</dbReference>
<dbReference type="GO" id="GO:0035725">
    <property type="term" value="P:sodium ion transmembrane transport"/>
    <property type="evidence" value="ECO:0007669"/>
    <property type="project" value="TreeGrafter"/>
</dbReference>
<feature type="region of interest" description="Disordered" evidence="8">
    <location>
        <begin position="105"/>
        <end position="127"/>
    </location>
</feature>
<name>A0A132AHF6_SARSC</name>
<dbReference type="AlphaFoldDB" id="A0A132AHF6"/>
<dbReference type="PANTHER" id="PTHR11616:SF240">
    <property type="entry name" value="BLOATED TUBULES, ISOFORM B-RELATED"/>
    <property type="match status" value="1"/>
</dbReference>
<dbReference type="Proteomes" id="UP000616769">
    <property type="component" value="Unassembled WGS sequence"/>
</dbReference>
<keyword evidence="7 9" id="KW-0472">Membrane</keyword>
<dbReference type="GO" id="GO:0006865">
    <property type="term" value="P:amino acid transport"/>
    <property type="evidence" value="ECO:0007669"/>
    <property type="project" value="TreeGrafter"/>
</dbReference>
<evidence type="ECO:0000256" key="2">
    <source>
        <dbReference type="ARBA" id="ARBA00006459"/>
    </source>
</evidence>
<comment type="similarity">
    <text evidence="2">Belongs to the sodium:neurotransmitter symporter (SNF) (TC 2.A.22) family.</text>
</comment>
<evidence type="ECO:0000256" key="6">
    <source>
        <dbReference type="ARBA" id="ARBA00022989"/>
    </source>
</evidence>
<feature type="compositionally biased region" description="Low complexity" evidence="8">
    <location>
        <begin position="109"/>
        <end position="127"/>
    </location>
</feature>
<feature type="transmembrane region" description="Helical" evidence="9">
    <location>
        <begin position="52"/>
        <end position="74"/>
    </location>
</feature>
<evidence type="ECO:0000256" key="8">
    <source>
        <dbReference type="SAM" id="MobiDB-lite"/>
    </source>
</evidence>